<gene>
    <name evidence="9" type="ORF">N7492_009017</name>
</gene>
<dbReference type="PROSITE" id="PS00063">
    <property type="entry name" value="ALDOKETO_REDUCTASE_3"/>
    <property type="match status" value="1"/>
</dbReference>
<dbReference type="InterPro" id="IPR023210">
    <property type="entry name" value="NADP_OxRdtase_dom"/>
</dbReference>
<dbReference type="PANTHER" id="PTHR43827:SF13">
    <property type="entry name" value="ALDO_KETO REDUCTASE FAMILY PROTEIN"/>
    <property type="match status" value="1"/>
</dbReference>
<comment type="caution">
    <text evidence="9">The sequence shown here is derived from an EMBL/GenBank/DDBJ whole genome shotgun (WGS) entry which is preliminary data.</text>
</comment>
<dbReference type="OrthoDB" id="416253at2759"/>
<feature type="compositionally biased region" description="Acidic residues" evidence="7">
    <location>
        <begin position="426"/>
        <end position="442"/>
    </location>
</feature>
<dbReference type="AlphaFoldDB" id="A0A9W9HWE1"/>
<evidence type="ECO:0000256" key="5">
    <source>
        <dbReference type="ARBA" id="ARBA00047534"/>
    </source>
</evidence>
<dbReference type="PRINTS" id="PR00069">
    <property type="entry name" value="ALDKETRDTASE"/>
</dbReference>
<dbReference type="InterPro" id="IPR020471">
    <property type="entry name" value="AKR"/>
</dbReference>
<protein>
    <recommendedName>
        <fullName evidence="2">D-xylose reductase [NAD(P)H]</fullName>
        <ecNumber evidence="2">1.1.1.307</ecNumber>
    </recommendedName>
</protein>
<keyword evidence="10" id="KW-1185">Reference proteome</keyword>
<dbReference type="PANTHER" id="PTHR43827">
    <property type="entry name" value="2,5-DIKETO-D-GLUCONIC ACID REDUCTASE"/>
    <property type="match status" value="1"/>
</dbReference>
<reference evidence="9" key="1">
    <citation type="submission" date="2022-11" db="EMBL/GenBank/DDBJ databases">
        <authorList>
            <person name="Petersen C."/>
        </authorList>
    </citation>
    <scope>NUCLEOTIDE SEQUENCE</scope>
    <source>
        <strain evidence="9">IBT 21917</strain>
    </source>
</reference>
<evidence type="ECO:0000259" key="8">
    <source>
        <dbReference type="Pfam" id="PF00248"/>
    </source>
</evidence>
<proteinExistence type="inferred from homology"/>
<evidence type="ECO:0000256" key="1">
    <source>
        <dbReference type="ARBA" id="ARBA00007905"/>
    </source>
</evidence>
<dbReference type="PROSITE" id="PS00062">
    <property type="entry name" value="ALDOKETO_REDUCTASE_2"/>
    <property type="match status" value="1"/>
</dbReference>
<dbReference type="InterPro" id="IPR036812">
    <property type="entry name" value="NAD(P)_OxRdtase_dom_sf"/>
</dbReference>
<dbReference type="Proteomes" id="UP001146351">
    <property type="component" value="Unassembled WGS sequence"/>
</dbReference>
<comment type="similarity">
    <text evidence="1">Belongs to the aldo/keto reductase family.</text>
</comment>
<evidence type="ECO:0000256" key="2">
    <source>
        <dbReference type="ARBA" id="ARBA00012845"/>
    </source>
</evidence>
<comment type="function">
    <text evidence="4">Catalyzes the initial reaction in the xylose utilization pathway by reducing D-xylose into xylitol. Xylose is a major component of hemicelluloses such as xylan. Most fungi utilize D-xylose via three enzymatic reactions, xylose reductase (XR), xylitol dehydrogenase (XDH), and xylulokinase, to form xylulose 5-phosphate, which enters pentose phosphate pathway.</text>
</comment>
<dbReference type="CDD" id="cd19071">
    <property type="entry name" value="AKR_AKR1-5-like"/>
    <property type="match status" value="1"/>
</dbReference>
<feature type="compositionally biased region" description="Polar residues" evidence="7">
    <location>
        <begin position="402"/>
        <end position="414"/>
    </location>
</feature>
<evidence type="ECO:0000313" key="10">
    <source>
        <dbReference type="Proteomes" id="UP001146351"/>
    </source>
</evidence>
<dbReference type="EC" id="1.1.1.307" evidence="2"/>
<evidence type="ECO:0000256" key="7">
    <source>
        <dbReference type="SAM" id="MobiDB-lite"/>
    </source>
</evidence>
<dbReference type="FunFam" id="3.20.20.100:FF:000015">
    <property type="entry name" value="Oxidoreductase, aldo/keto reductase family"/>
    <property type="match status" value="1"/>
</dbReference>
<evidence type="ECO:0000256" key="4">
    <source>
        <dbReference type="ARBA" id="ARBA00025065"/>
    </source>
</evidence>
<dbReference type="InterPro" id="IPR018170">
    <property type="entry name" value="Aldo/ket_reductase_CS"/>
</dbReference>
<comment type="catalytic activity">
    <reaction evidence="6">
        <text>xylitol + NAD(+) = D-xylose + NADH + H(+)</text>
        <dbReference type="Rhea" id="RHEA:27441"/>
        <dbReference type="ChEBI" id="CHEBI:15378"/>
        <dbReference type="ChEBI" id="CHEBI:17151"/>
        <dbReference type="ChEBI" id="CHEBI:53455"/>
        <dbReference type="ChEBI" id="CHEBI:57540"/>
        <dbReference type="ChEBI" id="CHEBI:57945"/>
        <dbReference type="EC" id="1.1.1.307"/>
    </reaction>
</comment>
<dbReference type="Pfam" id="PF00248">
    <property type="entry name" value="Aldo_ket_red"/>
    <property type="match status" value="1"/>
</dbReference>
<organism evidence="9 10">
    <name type="scientific">Penicillium capsulatum</name>
    <dbReference type="NCBI Taxonomy" id="69766"/>
    <lineage>
        <taxon>Eukaryota</taxon>
        <taxon>Fungi</taxon>
        <taxon>Dikarya</taxon>
        <taxon>Ascomycota</taxon>
        <taxon>Pezizomycotina</taxon>
        <taxon>Eurotiomycetes</taxon>
        <taxon>Eurotiomycetidae</taxon>
        <taxon>Eurotiales</taxon>
        <taxon>Aspergillaceae</taxon>
        <taxon>Penicillium</taxon>
    </lineage>
</organism>
<feature type="region of interest" description="Disordered" evidence="7">
    <location>
        <begin position="326"/>
        <end position="482"/>
    </location>
</feature>
<evidence type="ECO:0000313" key="9">
    <source>
        <dbReference type="EMBL" id="KAJ5156214.1"/>
    </source>
</evidence>
<feature type="compositionally biased region" description="Basic and acidic residues" evidence="7">
    <location>
        <begin position="326"/>
        <end position="343"/>
    </location>
</feature>
<feature type="domain" description="NADP-dependent oxidoreductase" evidence="8">
    <location>
        <begin position="33"/>
        <end position="264"/>
    </location>
</feature>
<evidence type="ECO:0000256" key="3">
    <source>
        <dbReference type="ARBA" id="ARBA00023002"/>
    </source>
</evidence>
<comment type="catalytic activity">
    <reaction evidence="5">
        <text>xylitol + NADP(+) = D-xylose + NADPH + H(+)</text>
        <dbReference type="Rhea" id="RHEA:27445"/>
        <dbReference type="ChEBI" id="CHEBI:15378"/>
        <dbReference type="ChEBI" id="CHEBI:17151"/>
        <dbReference type="ChEBI" id="CHEBI:53455"/>
        <dbReference type="ChEBI" id="CHEBI:57783"/>
        <dbReference type="ChEBI" id="CHEBI:58349"/>
        <dbReference type="EC" id="1.1.1.307"/>
    </reaction>
</comment>
<dbReference type="EMBL" id="JAPQKO010000006">
    <property type="protein sequence ID" value="KAJ5156214.1"/>
    <property type="molecule type" value="Genomic_DNA"/>
</dbReference>
<reference evidence="9" key="2">
    <citation type="journal article" date="2023" name="IMA Fungus">
        <title>Comparative genomic study of the Penicillium genus elucidates a diverse pangenome and 15 lateral gene transfer events.</title>
        <authorList>
            <person name="Petersen C."/>
            <person name="Sorensen T."/>
            <person name="Nielsen M.R."/>
            <person name="Sondergaard T.E."/>
            <person name="Sorensen J.L."/>
            <person name="Fitzpatrick D.A."/>
            <person name="Frisvad J.C."/>
            <person name="Nielsen K.L."/>
        </authorList>
    </citation>
    <scope>NUCLEOTIDE SEQUENCE</scope>
    <source>
        <strain evidence="9">IBT 21917</strain>
    </source>
</reference>
<feature type="compositionally biased region" description="Basic and acidic residues" evidence="7">
    <location>
        <begin position="351"/>
        <end position="365"/>
    </location>
</feature>
<dbReference type="GO" id="GO:0016491">
    <property type="term" value="F:oxidoreductase activity"/>
    <property type="evidence" value="ECO:0007669"/>
    <property type="project" value="UniProtKB-KW"/>
</dbReference>
<evidence type="ECO:0000256" key="6">
    <source>
        <dbReference type="ARBA" id="ARBA00049485"/>
    </source>
</evidence>
<sequence length="571" mass="63522">MTGSSLQSTYKLVSGYEIPVVGFGVYQTPADVTEKVTLKALELGYRHVDSAKVYGNEAESATAIRKSGLERSQIFYTSKVPRARMGYEESKKAIEESIAAANLDYIDLMLIHAPYGGKEARLGTWRALVEAQKAGKIRSLGVSNFSIQHLDELEAYIQSGAGGEISVGQYEIHPWCPREDVAEWLRKRNVVVEAYAPLVQATRMKESVLQTLSQKYGKTPAQILIRWSLQKGYVPLPKSVTDSRILENSQVFDFEMSEADMTSLKLDSYAPVCWDPAVAATGASMMPDEQPRRVIIEKSSTVRRRYQRSNKRFQFSAEQLARIERDQERERRAQQLRDKEKKRIANKKKKAEQEALAREERKRTGLPDPHAPKVPSSQPLLSMFLKKPQSAESEIPVELNRESTTAETNGNDNGAETEAESMAGDTEIDSDIYDDLDEEIENEMSALQKSDVQEESIAHDDRMNTSGETLPAAQGDDEFSDCSAFDDEDILREAEAAATVHGTPALDTKNPIASSTLLEPALADCPKSMTAPMTSLGDSFRDETADYLEDVFSRGCGDSFGELIQLDSRAR</sequence>
<name>A0A9W9HWE1_9EURO</name>
<keyword evidence="3" id="KW-0560">Oxidoreductase</keyword>
<accession>A0A9W9HWE1</accession>
<dbReference type="Gene3D" id="3.20.20.100">
    <property type="entry name" value="NADP-dependent oxidoreductase domain"/>
    <property type="match status" value="1"/>
</dbReference>
<dbReference type="SUPFAM" id="SSF51430">
    <property type="entry name" value="NAD(P)-linked oxidoreductase"/>
    <property type="match status" value="1"/>
</dbReference>